<dbReference type="Pfam" id="PF02668">
    <property type="entry name" value="TauD"/>
    <property type="match status" value="1"/>
</dbReference>
<proteinExistence type="predicted"/>
<gene>
    <name evidence="3" type="ORF">AK830_g5515</name>
</gene>
<feature type="domain" description="TauD/TfdA-like" evidence="2">
    <location>
        <begin position="62"/>
        <end position="320"/>
    </location>
</feature>
<evidence type="ECO:0000313" key="4">
    <source>
        <dbReference type="Proteomes" id="UP000050424"/>
    </source>
</evidence>
<evidence type="ECO:0000256" key="1">
    <source>
        <dbReference type="ARBA" id="ARBA00023002"/>
    </source>
</evidence>
<organism evidence="3 4">
    <name type="scientific">Neonectria ditissima</name>
    <dbReference type="NCBI Taxonomy" id="78410"/>
    <lineage>
        <taxon>Eukaryota</taxon>
        <taxon>Fungi</taxon>
        <taxon>Dikarya</taxon>
        <taxon>Ascomycota</taxon>
        <taxon>Pezizomycotina</taxon>
        <taxon>Sordariomycetes</taxon>
        <taxon>Hypocreomycetidae</taxon>
        <taxon>Hypocreales</taxon>
        <taxon>Nectriaceae</taxon>
        <taxon>Neonectria</taxon>
    </lineage>
</organism>
<dbReference type="OrthoDB" id="272271at2759"/>
<dbReference type="InterPro" id="IPR050411">
    <property type="entry name" value="AlphaKG_dependent_hydroxylases"/>
</dbReference>
<comment type="caution">
    <text evidence="3">The sequence shown here is derived from an EMBL/GenBank/DDBJ whole genome shotgun (WGS) entry which is preliminary data.</text>
</comment>
<dbReference type="InterPro" id="IPR042098">
    <property type="entry name" value="TauD-like_sf"/>
</dbReference>
<protein>
    <recommendedName>
        <fullName evidence="2">TauD/TfdA-like domain-containing protein</fullName>
    </recommendedName>
</protein>
<dbReference type="PANTHER" id="PTHR10696:SF54">
    <property type="entry name" value="FAMILY OXIDOREDUCTASE, PUTATIVE (AFU_ORTHOLOGUE AFUA_4G13850)-RELATED"/>
    <property type="match status" value="1"/>
</dbReference>
<dbReference type="InterPro" id="IPR003819">
    <property type="entry name" value="TauD/TfdA-like"/>
</dbReference>
<evidence type="ECO:0000313" key="3">
    <source>
        <dbReference type="EMBL" id="KPM41014.1"/>
    </source>
</evidence>
<dbReference type="STRING" id="78410.A0A0P7BE45"/>
<dbReference type="PANTHER" id="PTHR10696">
    <property type="entry name" value="GAMMA-BUTYROBETAINE HYDROXYLASE-RELATED"/>
    <property type="match status" value="1"/>
</dbReference>
<dbReference type="GO" id="GO:0016491">
    <property type="term" value="F:oxidoreductase activity"/>
    <property type="evidence" value="ECO:0007669"/>
    <property type="project" value="UniProtKB-KW"/>
</dbReference>
<dbReference type="SUPFAM" id="SSF51197">
    <property type="entry name" value="Clavaminate synthase-like"/>
    <property type="match status" value="1"/>
</dbReference>
<dbReference type="Gene3D" id="3.60.130.10">
    <property type="entry name" value="Clavaminate synthase-like"/>
    <property type="match status" value="1"/>
</dbReference>
<sequence>MAPSIPPGFPTEVISGDMAWVGAELETSPALFDDYLSSDDITEIEAAVKHFKGLELARGFANPQTFPLSEELASRLRAVTNHVYNGRGFHRIRGLDTSRYTEEERVIAYAGITSYVVDERARNIGHEDHIRDRSFANPMGDKLKPLELAVSMSFHTDIDVGDMLSLFVQSTSLSGGEQYIASISSMYNYIVKREPEVLKTLTDDWYWERSFRPEVNKEITRAFDRPLLAFEDGHLQINFAATFVGGNPAYNLSGDAPPLTPEQRRALAVIQEGAKATCLRLTPEPGDMIFINNYAMLHARATWTDSMGDVWKQRYVMRLWLHDSKKGWKSAVGLKRKLDENFDLGPEAQGLLTGTEWNALPRAMRVKEMGVSANDCHD</sequence>
<dbReference type="AlphaFoldDB" id="A0A0P7BE45"/>
<keyword evidence="1" id="KW-0560">Oxidoreductase</keyword>
<evidence type="ECO:0000259" key="2">
    <source>
        <dbReference type="Pfam" id="PF02668"/>
    </source>
</evidence>
<dbReference type="Proteomes" id="UP000050424">
    <property type="component" value="Unassembled WGS sequence"/>
</dbReference>
<dbReference type="EMBL" id="LKCW01000072">
    <property type="protein sequence ID" value="KPM41014.1"/>
    <property type="molecule type" value="Genomic_DNA"/>
</dbReference>
<accession>A0A0P7BE45</accession>
<name>A0A0P7BE45_9HYPO</name>
<keyword evidence="4" id="KW-1185">Reference proteome</keyword>
<reference evidence="3 4" key="1">
    <citation type="submission" date="2015-09" db="EMBL/GenBank/DDBJ databases">
        <title>Draft genome of a European isolate of the apple canker pathogen Neonectria ditissima.</title>
        <authorList>
            <person name="Gomez-Cortecero A."/>
            <person name="Harrison R.J."/>
            <person name="Armitage A.D."/>
        </authorList>
    </citation>
    <scope>NUCLEOTIDE SEQUENCE [LARGE SCALE GENOMIC DNA]</scope>
    <source>
        <strain evidence="3 4">R09/05</strain>
    </source>
</reference>